<dbReference type="AlphaFoldDB" id="X0T4U8"/>
<sequence>NITCNGASDGSIALTVADGTPPYTYAWTGPDSYTSTDEDPSALKAGNYSVIVTDDNGCTTTDNITLTEPDPLTISSITSPTYAGGYNITCNGASDGSIALTVADGTPPYTYAWTGPDSYTSTDEDPSALKAGNYSVIVTDDNGCTTTDNITLTEPDPLTISSITSPTYNGGYNISCNGYNDGSINIVISGGTSPYTFLWSGPAGYNSTNEDPIALKAGDYSVTVTDANGCNIPGNITLTEPVPLIISSITSPTYAGGYNISCNGLSDGSIELTVADGTPAYSYAWT</sequence>
<gene>
    <name evidence="1" type="ORF">S01H1_25290</name>
</gene>
<accession>X0T4U8</accession>
<evidence type="ECO:0008006" key="2">
    <source>
        <dbReference type="Google" id="ProtNLM"/>
    </source>
</evidence>
<feature type="non-terminal residue" evidence="1">
    <location>
        <position position="1"/>
    </location>
</feature>
<dbReference type="Gene3D" id="2.60.40.10">
    <property type="entry name" value="Immunoglobulins"/>
    <property type="match status" value="3"/>
</dbReference>
<dbReference type="Pfam" id="PF13573">
    <property type="entry name" value="SprB"/>
    <property type="match status" value="4"/>
</dbReference>
<reference evidence="1" key="1">
    <citation type="journal article" date="2014" name="Front. Microbiol.">
        <title>High frequency of phylogenetically diverse reductive dehalogenase-homologous genes in deep subseafloor sedimentary metagenomes.</title>
        <authorList>
            <person name="Kawai M."/>
            <person name="Futagami T."/>
            <person name="Toyoda A."/>
            <person name="Takaki Y."/>
            <person name="Nishi S."/>
            <person name="Hori S."/>
            <person name="Arai W."/>
            <person name="Tsubouchi T."/>
            <person name="Morono Y."/>
            <person name="Uchiyama I."/>
            <person name="Ito T."/>
            <person name="Fujiyama A."/>
            <person name="Inagaki F."/>
            <person name="Takami H."/>
        </authorList>
    </citation>
    <scope>NUCLEOTIDE SEQUENCE</scope>
    <source>
        <strain evidence="1">Expedition CK06-06</strain>
    </source>
</reference>
<dbReference type="InterPro" id="IPR025667">
    <property type="entry name" value="SprB_repeat"/>
</dbReference>
<dbReference type="EMBL" id="BARS01015259">
    <property type="protein sequence ID" value="GAF88488.1"/>
    <property type="molecule type" value="Genomic_DNA"/>
</dbReference>
<organism evidence="1">
    <name type="scientific">marine sediment metagenome</name>
    <dbReference type="NCBI Taxonomy" id="412755"/>
    <lineage>
        <taxon>unclassified sequences</taxon>
        <taxon>metagenomes</taxon>
        <taxon>ecological metagenomes</taxon>
    </lineage>
</organism>
<name>X0T4U8_9ZZZZ</name>
<dbReference type="InterPro" id="IPR013783">
    <property type="entry name" value="Ig-like_fold"/>
</dbReference>
<proteinExistence type="predicted"/>
<evidence type="ECO:0000313" key="1">
    <source>
        <dbReference type="EMBL" id="GAF88488.1"/>
    </source>
</evidence>
<protein>
    <recommendedName>
        <fullName evidence="2">Ig-like domain-containing protein</fullName>
    </recommendedName>
</protein>
<comment type="caution">
    <text evidence="1">The sequence shown here is derived from an EMBL/GenBank/DDBJ whole genome shotgun (WGS) entry which is preliminary data.</text>
</comment>
<feature type="non-terminal residue" evidence="1">
    <location>
        <position position="286"/>
    </location>
</feature>